<evidence type="ECO:0000313" key="3">
    <source>
        <dbReference type="Proteomes" id="UP001400965"/>
    </source>
</evidence>
<keyword evidence="1" id="KW-0812">Transmembrane</keyword>
<keyword evidence="1" id="KW-0472">Membrane</keyword>
<accession>A0ABP3XG69</accession>
<comment type="caution">
    <text evidence="2">The sequence shown here is derived from an EMBL/GenBank/DDBJ whole genome shotgun (WGS) entry which is preliminary data.</text>
</comment>
<feature type="transmembrane region" description="Helical" evidence="1">
    <location>
        <begin position="88"/>
        <end position="109"/>
    </location>
</feature>
<feature type="transmembrane region" description="Helical" evidence="1">
    <location>
        <begin position="47"/>
        <end position="67"/>
    </location>
</feature>
<evidence type="ECO:0000256" key="1">
    <source>
        <dbReference type="SAM" id="Phobius"/>
    </source>
</evidence>
<proteinExistence type="predicted"/>
<sequence length="153" mass="17682">MEIILIIIACIIAFMFIKYLLKKILLALFILGFSGVISFIYKIPYSISVLSISILIYSIKTIFSEIKHIGGNLIKSSKLYLNGWHEKIVDLLFSFNYIVFIGICYILLIRIGFSMISAMDLVIAFFFTWICIWLVGHSKNTLFKCINKEEFEI</sequence>
<protein>
    <submittedName>
        <fullName evidence="2">Uncharacterized protein</fullName>
    </submittedName>
</protein>
<dbReference type="Proteomes" id="UP001400965">
    <property type="component" value="Unassembled WGS sequence"/>
</dbReference>
<evidence type="ECO:0000313" key="2">
    <source>
        <dbReference type="EMBL" id="GAA0864143.1"/>
    </source>
</evidence>
<reference evidence="3" key="1">
    <citation type="journal article" date="2019" name="Int. J. Syst. Evol. Microbiol.">
        <title>The Global Catalogue of Microorganisms (GCM) 10K type strain sequencing project: providing services to taxonomists for standard genome sequencing and annotation.</title>
        <authorList>
            <consortium name="The Broad Institute Genomics Platform"/>
            <consortium name="The Broad Institute Genome Sequencing Center for Infectious Disease"/>
            <person name="Wu L."/>
            <person name="Ma J."/>
        </authorList>
    </citation>
    <scope>NUCLEOTIDE SEQUENCE [LARGE SCALE GENOMIC DNA]</scope>
    <source>
        <strain evidence="3">JCM 6486</strain>
    </source>
</reference>
<keyword evidence="3" id="KW-1185">Reference proteome</keyword>
<gene>
    <name evidence="2" type="ORF">GCM10008917_16450</name>
</gene>
<name>A0ABP3XG69_9FIRM</name>
<organism evidence="2 3">
    <name type="scientific">Paraclostridium tenue</name>
    <dbReference type="NCBI Taxonomy" id="1737"/>
    <lineage>
        <taxon>Bacteria</taxon>
        <taxon>Bacillati</taxon>
        <taxon>Bacillota</taxon>
        <taxon>Clostridia</taxon>
        <taxon>Peptostreptococcales</taxon>
        <taxon>Peptostreptococcaceae</taxon>
        <taxon>Paraclostridium</taxon>
    </lineage>
</organism>
<feature type="transmembrane region" description="Helical" evidence="1">
    <location>
        <begin position="115"/>
        <end position="135"/>
    </location>
</feature>
<dbReference type="EMBL" id="BAAACP010000008">
    <property type="protein sequence ID" value="GAA0864143.1"/>
    <property type="molecule type" value="Genomic_DNA"/>
</dbReference>
<keyword evidence="1" id="KW-1133">Transmembrane helix</keyword>